<evidence type="ECO:0000313" key="1">
    <source>
        <dbReference type="EMBL" id="GIL99820.1"/>
    </source>
</evidence>
<organism evidence="1 2">
    <name type="scientific">Volvox reticuliferus</name>
    <dbReference type="NCBI Taxonomy" id="1737510"/>
    <lineage>
        <taxon>Eukaryota</taxon>
        <taxon>Viridiplantae</taxon>
        <taxon>Chlorophyta</taxon>
        <taxon>core chlorophytes</taxon>
        <taxon>Chlorophyceae</taxon>
        <taxon>CS clade</taxon>
        <taxon>Chlamydomonadales</taxon>
        <taxon>Volvocaceae</taxon>
        <taxon>Volvox</taxon>
    </lineage>
</organism>
<name>A0A8J4C422_9CHLO</name>
<reference evidence="1" key="1">
    <citation type="journal article" date="2021" name="Proc. Natl. Acad. Sci. U.S.A.">
        <title>Three genomes in the algal genus Volvox reveal the fate of a haploid sex-determining region after a transition to homothallism.</title>
        <authorList>
            <person name="Yamamoto K."/>
            <person name="Hamaji T."/>
            <person name="Kawai-Toyooka H."/>
            <person name="Matsuzaki R."/>
            <person name="Takahashi F."/>
            <person name="Nishimura Y."/>
            <person name="Kawachi M."/>
            <person name="Noguchi H."/>
            <person name="Minakuchi Y."/>
            <person name="Umen J.G."/>
            <person name="Toyoda A."/>
            <person name="Nozaki H."/>
        </authorList>
    </citation>
    <scope>NUCLEOTIDE SEQUENCE</scope>
    <source>
        <strain evidence="1">NIES-3785</strain>
    </source>
</reference>
<evidence type="ECO:0000313" key="2">
    <source>
        <dbReference type="Proteomes" id="UP000722791"/>
    </source>
</evidence>
<accession>A0A8J4C422</accession>
<protein>
    <submittedName>
        <fullName evidence="1">Uncharacterized protein</fullName>
    </submittedName>
</protein>
<sequence length="106" mass="11278">MLSLLRPQETAADEGKNDQESVDRLAALIALGPSTRTRNRMDSDGVAASVMGLPDSLVMAAATAPAHHTWAKSVQPIVTLYGRATSGQGQAFGNNQYNYICWLTTG</sequence>
<gene>
    <name evidence="1" type="ORF">Vretimale_4796</name>
</gene>
<dbReference type="EMBL" id="BNCQ01000007">
    <property type="protein sequence ID" value="GIL99820.1"/>
    <property type="molecule type" value="Genomic_DNA"/>
</dbReference>
<dbReference type="AlphaFoldDB" id="A0A8J4C422"/>
<comment type="caution">
    <text evidence="1">The sequence shown here is derived from an EMBL/GenBank/DDBJ whole genome shotgun (WGS) entry which is preliminary data.</text>
</comment>
<dbReference type="Proteomes" id="UP000722791">
    <property type="component" value="Unassembled WGS sequence"/>
</dbReference>
<proteinExistence type="predicted"/>